<gene>
    <name evidence="1" type="ORF">Zmor_009762</name>
</gene>
<keyword evidence="2" id="KW-1185">Reference proteome</keyword>
<evidence type="ECO:0000313" key="1">
    <source>
        <dbReference type="EMBL" id="KAJ3657992.1"/>
    </source>
</evidence>
<accession>A0AA38IJG1</accession>
<dbReference type="EMBL" id="JALNTZ010000003">
    <property type="protein sequence ID" value="KAJ3657992.1"/>
    <property type="molecule type" value="Genomic_DNA"/>
</dbReference>
<organism evidence="1 2">
    <name type="scientific">Zophobas morio</name>
    <dbReference type="NCBI Taxonomy" id="2755281"/>
    <lineage>
        <taxon>Eukaryota</taxon>
        <taxon>Metazoa</taxon>
        <taxon>Ecdysozoa</taxon>
        <taxon>Arthropoda</taxon>
        <taxon>Hexapoda</taxon>
        <taxon>Insecta</taxon>
        <taxon>Pterygota</taxon>
        <taxon>Neoptera</taxon>
        <taxon>Endopterygota</taxon>
        <taxon>Coleoptera</taxon>
        <taxon>Polyphaga</taxon>
        <taxon>Cucujiformia</taxon>
        <taxon>Tenebrionidae</taxon>
        <taxon>Zophobas</taxon>
    </lineage>
</organism>
<dbReference type="AlphaFoldDB" id="A0AA38IJG1"/>
<dbReference type="Proteomes" id="UP001168821">
    <property type="component" value="Unassembled WGS sequence"/>
</dbReference>
<sequence>MGRRNRPANSEVGKFLLGFEIGNSHRLQWAQSTSVTYVCCCKPIVREGYFYELDEFADRPPAQSPCSLFRSKLWEKAPGAKPPPNGGGWLRSTPSNQEGTTWLQNFVQKFSYCFGSEVVGRELLLRVDSLRFV</sequence>
<evidence type="ECO:0000313" key="2">
    <source>
        <dbReference type="Proteomes" id="UP001168821"/>
    </source>
</evidence>
<protein>
    <submittedName>
        <fullName evidence="1">Uncharacterized protein</fullName>
    </submittedName>
</protein>
<comment type="caution">
    <text evidence="1">The sequence shown here is derived from an EMBL/GenBank/DDBJ whole genome shotgun (WGS) entry which is preliminary data.</text>
</comment>
<reference evidence="1" key="1">
    <citation type="journal article" date="2023" name="G3 (Bethesda)">
        <title>Whole genome assemblies of Zophobas morio and Tenebrio molitor.</title>
        <authorList>
            <person name="Kaur S."/>
            <person name="Stinson S.A."/>
            <person name="diCenzo G.C."/>
        </authorList>
    </citation>
    <scope>NUCLEOTIDE SEQUENCE</scope>
    <source>
        <strain evidence="1">QUZm001</strain>
    </source>
</reference>
<name>A0AA38IJG1_9CUCU</name>
<proteinExistence type="predicted"/>